<accession>A0A6J4JV46</accession>
<dbReference type="EMBL" id="CADCTK010000906">
    <property type="protein sequence ID" value="CAA9288067.1"/>
    <property type="molecule type" value="Genomic_DNA"/>
</dbReference>
<gene>
    <name evidence="1" type="ORF">AVDCRST_MAG26-3885</name>
</gene>
<name>A0A6J4JV46_9CHLR</name>
<reference evidence="1" key="1">
    <citation type="submission" date="2020-02" db="EMBL/GenBank/DDBJ databases">
        <authorList>
            <person name="Meier V. D."/>
        </authorList>
    </citation>
    <scope>NUCLEOTIDE SEQUENCE</scope>
    <source>
        <strain evidence="1">AVDCRST_MAG26</strain>
    </source>
</reference>
<organism evidence="1">
    <name type="scientific">uncultured Chloroflexia bacterium</name>
    <dbReference type="NCBI Taxonomy" id="1672391"/>
    <lineage>
        <taxon>Bacteria</taxon>
        <taxon>Bacillati</taxon>
        <taxon>Chloroflexota</taxon>
        <taxon>Chloroflexia</taxon>
        <taxon>environmental samples</taxon>
    </lineage>
</organism>
<dbReference type="AlphaFoldDB" id="A0A6J4JV46"/>
<sequence>MHSRAFNCCVHSTRSSIDIRPEPAGAICEFTNETINGYFRAK</sequence>
<protein>
    <submittedName>
        <fullName evidence="1">Uncharacterized protein</fullName>
    </submittedName>
</protein>
<evidence type="ECO:0000313" key="1">
    <source>
        <dbReference type="EMBL" id="CAA9288067.1"/>
    </source>
</evidence>
<proteinExistence type="predicted"/>